<proteinExistence type="predicted"/>
<reference evidence="1" key="1">
    <citation type="submission" date="2021-03" db="EMBL/GenBank/DDBJ databases">
        <authorList>
            <person name="Bekaert M."/>
        </authorList>
    </citation>
    <scope>NUCLEOTIDE SEQUENCE</scope>
</reference>
<dbReference type="AlphaFoldDB" id="A0A8S3TY14"/>
<evidence type="ECO:0000313" key="1">
    <source>
        <dbReference type="EMBL" id="CAG2236375.1"/>
    </source>
</evidence>
<organism evidence="1 2">
    <name type="scientific">Mytilus edulis</name>
    <name type="common">Blue mussel</name>
    <dbReference type="NCBI Taxonomy" id="6550"/>
    <lineage>
        <taxon>Eukaryota</taxon>
        <taxon>Metazoa</taxon>
        <taxon>Spiralia</taxon>
        <taxon>Lophotrochozoa</taxon>
        <taxon>Mollusca</taxon>
        <taxon>Bivalvia</taxon>
        <taxon>Autobranchia</taxon>
        <taxon>Pteriomorphia</taxon>
        <taxon>Mytilida</taxon>
        <taxon>Mytiloidea</taxon>
        <taxon>Mytilidae</taxon>
        <taxon>Mytilinae</taxon>
        <taxon>Mytilus</taxon>
    </lineage>
</organism>
<protein>
    <submittedName>
        <fullName evidence="1">Uncharacterized protein</fullName>
    </submittedName>
</protein>
<sequence length="241" mass="27173">MDSFVSSNKGQKLDTTCLDIEKPIKIQCETQLLNGDINISLEPKNLISQQNTCTENLIGSKLNTFCSSFNKSDQCEFNVLDFISENENCYVTRKTITVTYLCSGTNIEKTSNTIVYENVNDDTTTTREPQDITSSIQQTESTYESLSSNRNSIDHMYESTKRVSKVTDLSQYVSITNPAEYDIHNYESTEPELTQYQSLTSPSESDIHTYDSTNLDLSQYQSLANPSDSDIHNYASTISLQ</sequence>
<dbReference type="OrthoDB" id="6204303at2759"/>
<comment type="caution">
    <text evidence="1">The sequence shown here is derived from an EMBL/GenBank/DDBJ whole genome shotgun (WGS) entry which is preliminary data.</text>
</comment>
<dbReference type="Proteomes" id="UP000683360">
    <property type="component" value="Unassembled WGS sequence"/>
</dbReference>
<evidence type="ECO:0000313" key="2">
    <source>
        <dbReference type="Proteomes" id="UP000683360"/>
    </source>
</evidence>
<gene>
    <name evidence="1" type="ORF">MEDL_48896</name>
</gene>
<accession>A0A8S3TY14</accession>
<keyword evidence="2" id="KW-1185">Reference proteome</keyword>
<name>A0A8S3TY14_MYTED</name>
<dbReference type="EMBL" id="CAJPWZ010002352">
    <property type="protein sequence ID" value="CAG2236375.1"/>
    <property type="molecule type" value="Genomic_DNA"/>
</dbReference>